<dbReference type="GO" id="GO:0004553">
    <property type="term" value="F:hydrolase activity, hydrolyzing O-glycosyl compounds"/>
    <property type="evidence" value="ECO:0007669"/>
    <property type="project" value="InterPro"/>
</dbReference>
<organism evidence="4 5">
    <name type="scientific">Hungatella effluvii</name>
    <dbReference type="NCBI Taxonomy" id="1096246"/>
    <lineage>
        <taxon>Bacteria</taxon>
        <taxon>Bacillati</taxon>
        <taxon>Bacillota</taxon>
        <taxon>Clostridia</taxon>
        <taxon>Lachnospirales</taxon>
        <taxon>Lachnospiraceae</taxon>
        <taxon>Hungatella</taxon>
    </lineage>
</organism>
<evidence type="ECO:0000259" key="3">
    <source>
        <dbReference type="Pfam" id="PF02837"/>
    </source>
</evidence>
<dbReference type="InterPro" id="IPR008979">
    <property type="entry name" value="Galactose-bd-like_sf"/>
</dbReference>
<dbReference type="SUPFAM" id="SSF49303">
    <property type="entry name" value="beta-Galactosidase/glucuronidase domain"/>
    <property type="match status" value="1"/>
</dbReference>
<dbReference type="PRINTS" id="PR00132">
    <property type="entry name" value="GLHYDRLASE2"/>
</dbReference>
<feature type="domain" description="Glycosyl hydrolases family 2 sugar binding" evidence="3">
    <location>
        <begin position="33"/>
        <end position="133"/>
    </location>
</feature>
<dbReference type="PANTHER" id="PTHR42732">
    <property type="entry name" value="BETA-GALACTOSIDASE"/>
    <property type="match status" value="1"/>
</dbReference>
<evidence type="ECO:0000313" key="4">
    <source>
        <dbReference type="EMBL" id="PXX43351.1"/>
    </source>
</evidence>
<dbReference type="Gene3D" id="2.60.120.260">
    <property type="entry name" value="Galactose-binding domain-like"/>
    <property type="match status" value="1"/>
</dbReference>
<accession>A0A2V3XVA8</accession>
<evidence type="ECO:0000259" key="2">
    <source>
        <dbReference type="Pfam" id="PF02836"/>
    </source>
</evidence>
<keyword evidence="4" id="KW-0378">Hydrolase</keyword>
<evidence type="ECO:0000313" key="5">
    <source>
        <dbReference type="Proteomes" id="UP000248057"/>
    </source>
</evidence>
<evidence type="ECO:0000256" key="1">
    <source>
        <dbReference type="ARBA" id="ARBA00007401"/>
    </source>
</evidence>
<comment type="similarity">
    <text evidence="1">Belongs to the glycosyl hydrolase 2 family.</text>
</comment>
<dbReference type="InterPro" id="IPR051913">
    <property type="entry name" value="GH2_Domain-Containing"/>
</dbReference>
<proteinExistence type="inferred from homology"/>
<dbReference type="InterPro" id="IPR036156">
    <property type="entry name" value="Beta-gal/glucu_dom_sf"/>
</dbReference>
<dbReference type="RefSeq" id="WP_110326804.1">
    <property type="nucleotide sequence ID" value="NZ_QJKD01000032.1"/>
</dbReference>
<keyword evidence="5" id="KW-1185">Reference proteome</keyword>
<dbReference type="InterPro" id="IPR006101">
    <property type="entry name" value="Glyco_hydro_2"/>
</dbReference>
<dbReference type="InterPro" id="IPR017853">
    <property type="entry name" value="GH"/>
</dbReference>
<dbReference type="Proteomes" id="UP000248057">
    <property type="component" value="Unassembled WGS sequence"/>
</dbReference>
<dbReference type="EMBL" id="QJKD01000032">
    <property type="protein sequence ID" value="PXX43351.1"/>
    <property type="molecule type" value="Genomic_DNA"/>
</dbReference>
<dbReference type="AlphaFoldDB" id="A0A2V3XVA8"/>
<gene>
    <name evidence="4" type="ORF">DFR60_1329</name>
</gene>
<feature type="domain" description="Glycoside hydrolase family 2 catalytic" evidence="2">
    <location>
        <begin position="316"/>
        <end position="574"/>
    </location>
</feature>
<protein>
    <submittedName>
        <fullName evidence="4">Glycosyl hydrolase family 2</fullName>
    </submittedName>
</protein>
<comment type="caution">
    <text evidence="4">The sequence shown here is derived from an EMBL/GenBank/DDBJ whole genome shotgun (WGS) entry which is preliminary data.</text>
</comment>
<dbReference type="PANTHER" id="PTHR42732:SF3">
    <property type="entry name" value="HYDROLASE"/>
    <property type="match status" value="1"/>
</dbReference>
<sequence>MGTEMNAVLRPEFPRPDFVRNEWSPLNGIWQFSFDQPVFDRTITVPFCYQSSMSTIGETEDHDVVWYRREFLVEAERLTGKRLLLKFGAVDSEASVWINGVYAGGHTGGYTSFELDITELVKEGINQVTVKAVDDTNSDKPRGKQTWTGEKFGCWYTPVTGIWQSVWLEYAGKCYLKRVKATPQLSDLTALCEVFVSCDEEVDAEVTAYLENGNVFLCRQMIPCRHGYGKLSLAFPDYDIRRGELLWTPEEPNLITLIVKITGKLGCADEVATYFGMRSIEWENGIISLNGSPYYQRLVLDQGYWPESILTPPSDEAIQEDIRLTKAMGFNGARKHQKIEDPRYYYWADKMGLLVWGELPSAYEFNDNAMEASSRELMEFVKRDYNHPSIVTWVPVNESWGVRSIRGNLQQQNYCRMLTYLLKAMDPVRLVSANDGWEQVCDTDICALHDYALFPQTEKKYDDMENVLKTYCESRRLFAEGNSYQGQPVILTEYGGIAFEGDGAEGSWGYYGRVKDEEQFLGILEPITQFLIRSGHFNGFCYTQLTDVMQEVNGLLTEDRKPKVSIERLHDVFTKRIY</sequence>
<reference evidence="4 5" key="1">
    <citation type="submission" date="2018-05" db="EMBL/GenBank/DDBJ databases">
        <title>Genomic Encyclopedia of Type Strains, Phase IV (KMG-IV): sequencing the most valuable type-strain genomes for metagenomic binning, comparative biology and taxonomic classification.</title>
        <authorList>
            <person name="Goeker M."/>
        </authorList>
    </citation>
    <scope>NUCLEOTIDE SEQUENCE [LARGE SCALE GENOMIC DNA]</scope>
    <source>
        <strain evidence="4 5">DSM 24995</strain>
    </source>
</reference>
<dbReference type="Gene3D" id="3.20.20.80">
    <property type="entry name" value="Glycosidases"/>
    <property type="match status" value="1"/>
</dbReference>
<dbReference type="InterPro" id="IPR006104">
    <property type="entry name" value="Glyco_hydro_2_N"/>
</dbReference>
<dbReference type="SUPFAM" id="SSF51445">
    <property type="entry name" value="(Trans)glycosidases"/>
    <property type="match status" value="1"/>
</dbReference>
<dbReference type="Pfam" id="PF02837">
    <property type="entry name" value="Glyco_hydro_2_N"/>
    <property type="match status" value="1"/>
</dbReference>
<dbReference type="GeneID" id="86065080"/>
<dbReference type="Pfam" id="PF02836">
    <property type="entry name" value="Glyco_hydro_2_C"/>
    <property type="match status" value="1"/>
</dbReference>
<dbReference type="SUPFAM" id="SSF49785">
    <property type="entry name" value="Galactose-binding domain-like"/>
    <property type="match status" value="1"/>
</dbReference>
<dbReference type="InterPro" id="IPR006103">
    <property type="entry name" value="Glyco_hydro_2_cat"/>
</dbReference>
<dbReference type="GO" id="GO:0005975">
    <property type="term" value="P:carbohydrate metabolic process"/>
    <property type="evidence" value="ECO:0007669"/>
    <property type="project" value="InterPro"/>
</dbReference>
<name>A0A2V3XVA8_9FIRM</name>